<organism evidence="5 6">
    <name type="scientific">Nocardioides aquiterrae</name>
    <dbReference type="NCBI Taxonomy" id="203799"/>
    <lineage>
        <taxon>Bacteria</taxon>
        <taxon>Bacillati</taxon>
        <taxon>Actinomycetota</taxon>
        <taxon>Actinomycetes</taxon>
        <taxon>Propionibacteriales</taxon>
        <taxon>Nocardioidaceae</taxon>
        <taxon>Nocardioides</taxon>
    </lineage>
</organism>
<keyword evidence="6" id="KW-1185">Reference proteome</keyword>
<evidence type="ECO:0000313" key="5">
    <source>
        <dbReference type="EMBL" id="GAA1142252.1"/>
    </source>
</evidence>
<dbReference type="Gene3D" id="3.30.9.10">
    <property type="entry name" value="D-Amino Acid Oxidase, subunit A, domain 2"/>
    <property type="match status" value="1"/>
</dbReference>
<evidence type="ECO:0000256" key="3">
    <source>
        <dbReference type="SAM" id="MobiDB-lite"/>
    </source>
</evidence>
<dbReference type="InterPro" id="IPR050493">
    <property type="entry name" value="FAD-dep_Monooxygenase_BioMet"/>
</dbReference>
<dbReference type="SUPFAM" id="SSF51905">
    <property type="entry name" value="FAD/NAD(P)-binding domain"/>
    <property type="match status" value="1"/>
</dbReference>
<accession>A0ABP4F175</accession>
<comment type="caution">
    <text evidence="5">The sequence shown here is derived from an EMBL/GenBank/DDBJ whole genome shotgun (WGS) entry which is preliminary data.</text>
</comment>
<sequence>MAGARHAEVAGAGLGGLAASIALAQRGWTVRVHERSAELRMFGAGIWLWENGLRSLDALGVLKEAVQHARPIESLKAVDQDGKVLMHRKFGALDRLLIPPRADLYDALIARATDLGVDIRTEAAAVDATADGGLTTVDGEFEADLVVVADGAFSRLRDSLLLGKRLEYLDEGYTRLLIPRRPEDPPTEIIEHWSGSRRLLYDPCTDDLNYVCLCCNVDDDRGRDVPVDKESWVESFPHLGGIIERIDEIGRWDRALRVTCRSWSRGRAVLVGDAAHAQPPNLGQGANLTFQNVLSLAEFLDRSSDVPTALRRWEESERPLTDHIQRWTDIYGRVASAWPERLSHRRGQVLELASRVPWVDRQLNKAARHVPLGYAPDRTGTAATTPSHE</sequence>
<dbReference type="RefSeq" id="WP_343907611.1">
    <property type="nucleotide sequence ID" value="NZ_BAAAJE010000008.1"/>
</dbReference>
<name>A0ABP4F175_9ACTN</name>
<dbReference type="Gene3D" id="3.50.50.60">
    <property type="entry name" value="FAD/NAD(P)-binding domain"/>
    <property type="match status" value="1"/>
</dbReference>
<dbReference type="PANTHER" id="PTHR13789">
    <property type="entry name" value="MONOOXYGENASE"/>
    <property type="match status" value="1"/>
</dbReference>
<dbReference type="InterPro" id="IPR002938">
    <property type="entry name" value="FAD-bd"/>
</dbReference>
<dbReference type="InterPro" id="IPR036188">
    <property type="entry name" value="FAD/NAD-bd_sf"/>
</dbReference>
<evidence type="ECO:0000313" key="6">
    <source>
        <dbReference type="Proteomes" id="UP001499979"/>
    </source>
</evidence>
<dbReference type="PANTHER" id="PTHR13789:SF309">
    <property type="entry name" value="PUTATIVE (AFU_ORTHOLOGUE AFUA_6G14510)-RELATED"/>
    <property type="match status" value="1"/>
</dbReference>
<dbReference type="PRINTS" id="PR00420">
    <property type="entry name" value="RNGMNOXGNASE"/>
</dbReference>
<dbReference type="Proteomes" id="UP001499979">
    <property type="component" value="Unassembled WGS sequence"/>
</dbReference>
<reference evidence="6" key="1">
    <citation type="journal article" date="2019" name="Int. J. Syst. Evol. Microbiol.">
        <title>The Global Catalogue of Microorganisms (GCM) 10K type strain sequencing project: providing services to taxonomists for standard genome sequencing and annotation.</title>
        <authorList>
            <consortium name="The Broad Institute Genomics Platform"/>
            <consortium name="The Broad Institute Genome Sequencing Center for Infectious Disease"/>
            <person name="Wu L."/>
            <person name="Ma J."/>
        </authorList>
    </citation>
    <scope>NUCLEOTIDE SEQUENCE [LARGE SCALE GENOMIC DNA]</scope>
    <source>
        <strain evidence="6">JCM 11813</strain>
    </source>
</reference>
<evidence type="ECO:0000259" key="4">
    <source>
        <dbReference type="Pfam" id="PF01494"/>
    </source>
</evidence>
<proteinExistence type="predicted"/>
<feature type="domain" description="FAD-binding" evidence="4">
    <location>
        <begin position="9"/>
        <end position="300"/>
    </location>
</feature>
<keyword evidence="2" id="KW-0503">Monooxygenase</keyword>
<evidence type="ECO:0000256" key="2">
    <source>
        <dbReference type="ARBA" id="ARBA00023033"/>
    </source>
</evidence>
<dbReference type="Pfam" id="PF01494">
    <property type="entry name" value="FAD_binding_3"/>
    <property type="match status" value="1"/>
</dbReference>
<dbReference type="EMBL" id="BAAAJE010000008">
    <property type="protein sequence ID" value="GAA1142252.1"/>
    <property type="molecule type" value="Genomic_DNA"/>
</dbReference>
<gene>
    <name evidence="5" type="ORF">GCM10009606_22310</name>
</gene>
<feature type="region of interest" description="Disordered" evidence="3">
    <location>
        <begin position="370"/>
        <end position="389"/>
    </location>
</feature>
<evidence type="ECO:0000256" key="1">
    <source>
        <dbReference type="ARBA" id="ARBA00023002"/>
    </source>
</evidence>
<protein>
    <submittedName>
        <fullName evidence="5">NAD(P)/FAD-dependent oxidoreductase</fullName>
    </submittedName>
</protein>
<keyword evidence="1" id="KW-0560">Oxidoreductase</keyword>